<gene>
    <name evidence="1" type="ordered locus">Hden_3201</name>
</gene>
<dbReference type="RefSeq" id="WP_013217155.1">
    <property type="nucleotide sequence ID" value="NC_014313.1"/>
</dbReference>
<keyword evidence="2" id="KW-1185">Reference proteome</keyword>
<evidence type="ECO:0000313" key="2">
    <source>
        <dbReference type="Proteomes" id="UP000002033"/>
    </source>
</evidence>
<dbReference type="HOGENOM" id="CLU_1452611_0_0_5"/>
<reference evidence="2" key="1">
    <citation type="journal article" date="2011" name="J. Bacteriol.">
        <title>Genome sequences of eight morphologically diverse alphaproteobacteria.</title>
        <authorList>
            <consortium name="US DOE Joint Genome Institute"/>
            <person name="Brown P.J."/>
            <person name="Kysela D.T."/>
            <person name="Buechlein A."/>
            <person name="Hemmerich C."/>
            <person name="Brun Y.V."/>
        </authorList>
    </citation>
    <scope>NUCLEOTIDE SEQUENCE [LARGE SCALE GENOMIC DNA]</scope>
    <source>
        <strain evidence="2">ATCC 51888 / DSM 1869 / NCIB 11706 / TK 0415</strain>
    </source>
</reference>
<evidence type="ECO:0000313" key="1">
    <source>
        <dbReference type="EMBL" id="ADJ24996.1"/>
    </source>
</evidence>
<name>D8JWN8_HYPDA</name>
<dbReference type="STRING" id="582899.Hden_3201"/>
<dbReference type="AlphaFoldDB" id="D8JWN8"/>
<dbReference type="eggNOG" id="ENOG5030Z2X">
    <property type="taxonomic scope" value="Bacteria"/>
</dbReference>
<dbReference type="KEGG" id="hdn:Hden_3201"/>
<protein>
    <submittedName>
        <fullName evidence="1">Uncharacterized protein</fullName>
    </submittedName>
</protein>
<proteinExistence type="predicted"/>
<dbReference type="Proteomes" id="UP000002033">
    <property type="component" value="Chromosome"/>
</dbReference>
<organism evidence="1 2">
    <name type="scientific">Hyphomicrobium denitrificans (strain ATCC 51888 / DSM 1869 / NCIMB 11706 / TK 0415)</name>
    <dbReference type="NCBI Taxonomy" id="582899"/>
    <lineage>
        <taxon>Bacteria</taxon>
        <taxon>Pseudomonadati</taxon>
        <taxon>Pseudomonadota</taxon>
        <taxon>Alphaproteobacteria</taxon>
        <taxon>Hyphomicrobiales</taxon>
        <taxon>Hyphomicrobiaceae</taxon>
        <taxon>Hyphomicrobium</taxon>
    </lineage>
</organism>
<accession>D8JWN8</accession>
<dbReference type="OrthoDB" id="7931169at2"/>
<dbReference type="EMBL" id="CP002083">
    <property type="protein sequence ID" value="ADJ24996.1"/>
    <property type="molecule type" value="Genomic_DNA"/>
</dbReference>
<sequence length="185" mass="20187">MLKIKNLEATSSAGPDEEPMCAGQALGFPLQSELGFTSIENVTLDVFRCICDVYATASAQCWEVAIRFAEEHLGAVDGPLLVARVTALMRALRFERGTGFSYLSVGCRHVSPDELTVTGLLKAARTGDRLAFEKGIALLLNNGQATERTRLAVRCLVDTQMQHSVPQPEQTAEFESQTVQALYLH</sequence>